<keyword evidence="5" id="KW-0687">Ribonucleoprotein</keyword>
<proteinExistence type="inferred from homology"/>
<name>A0ABN9WHX0_9DINO</name>
<keyword evidence="2" id="KW-0699">rRNA-binding</keyword>
<dbReference type="SUPFAM" id="SSF52166">
    <property type="entry name" value="Ribosomal protein L4"/>
    <property type="match status" value="1"/>
</dbReference>
<evidence type="ECO:0000256" key="1">
    <source>
        <dbReference type="ARBA" id="ARBA00010528"/>
    </source>
</evidence>
<keyword evidence="10" id="KW-1185">Reference proteome</keyword>
<dbReference type="PANTHER" id="PTHR10746">
    <property type="entry name" value="50S RIBOSOMAL PROTEIN L4"/>
    <property type="match status" value="1"/>
</dbReference>
<dbReference type="EMBL" id="CAUYUJ010018600">
    <property type="protein sequence ID" value="CAK0884870.1"/>
    <property type="molecule type" value="Genomic_DNA"/>
</dbReference>
<evidence type="ECO:0000256" key="5">
    <source>
        <dbReference type="ARBA" id="ARBA00023274"/>
    </source>
</evidence>
<dbReference type="InterPro" id="IPR002136">
    <property type="entry name" value="Ribosomal_uL4"/>
</dbReference>
<dbReference type="Proteomes" id="UP001189429">
    <property type="component" value="Unassembled WGS sequence"/>
</dbReference>
<protein>
    <recommendedName>
        <fullName evidence="6">Large ribosomal subunit protein uL4c</fullName>
    </recommendedName>
    <alternativeName>
        <fullName evidence="7">50S ribosomal protein L4, chloroplastic</fullName>
    </alternativeName>
</protein>
<dbReference type="Gene3D" id="3.40.1370.10">
    <property type="match status" value="1"/>
</dbReference>
<dbReference type="PANTHER" id="PTHR10746:SF17">
    <property type="entry name" value="LARGE RIBOSOMAL SUBUNIT PROTEIN UL4C"/>
    <property type="match status" value="1"/>
</dbReference>
<keyword evidence="3" id="KW-0694">RNA-binding</keyword>
<accession>A0ABN9WHX0</accession>
<reference evidence="9" key="1">
    <citation type="submission" date="2023-10" db="EMBL/GenBank/DDBJ databases">
        <authorList>
            <person name="Chen Y."/>
            <person name="Shah S."/>
            <person name="Dougan E. K."/>
            <person name="Thang M."/>
            <person name="Chan C."/>
        </authorList>
    </citation>
    <scope>NUCLEOTIDE SEQUENCE [LARGE SCALE GENOMIC DNA]</scope>
</reference>
<evidence type="ECO:0000313" key="9">
    <source>
        <dbReference type="EMBL" id="CAK0884870.1"/>
    </source>
</evidence>
<dbReference type="Pfam" id="PF00573">
    <property type="entry name" value="Ribosomal_L4"/>
    <property type="match status" value="1"/>
</dbReference>
<feature type="non-terminal residue" evidence="9">
    <location>
        <position position="1"/>
    </location>
</feature>
<evidence type="ECO:0000256" key="2">
    <source>
        <dbReference type="ARBA" id="ARBA00022730"/>
    </source>
</evidence>
<evidence type="ECO:0000256" key="8">
    <source>
        <dbReference type="SAM" id="MobiDB-lite"/>
    </source>
</evidence>
<comment type="similarity">
    <text evidence="1">Belongs to the universal ribosomal protein uL4 family.</text>
</comment>
<organism evidence="9 10">
    <name type="scientific">Prorocentrum cordatum</name>
    <dbReference type="NCBI Taxonomy" id="2364126"/>
    <lineage>
        <taxon>Eukaryota</taxon>
        <taxon>Sar</taxon>
        <taxon>Alveolata</taxon>
        <taxon>Dinophyceae</taxon>
        <taxon>Prorocentrales</taxon>
        <taxon>Prorocentraceae</taxon>
        <taxon>Prorocentrum</taxon>
    </lineage>
</organism>
<evidence type="ECO:0000313" key="10">
    <source>
        <dbReference type="Proteomes" id="UP001189429"/>
    </source>
</evidence>
<evidence type="ECO:0000256" key="6">
    <source>
        <dbReference type="ARBA" id="ARBA00035208"/>
    </source>
</evidence>
<dbReference type="InterPro" id="IPR013005">
    <property type="entry name" value="Ribosomal_uL4-like"/>
</dbReference>
<evidence type="ECO:0000256" key="7">
    <source>
        <dbReference type="ARBA" id="ARBA00035387"/>
    </source>
</evidence>
<keyword evidence="4" id="KW-0689">Ribosomal protein</keyword>
<comment type="caution">
    <text evidence="9">The sequence shown here is derived from an EMBL/GenBank/DDBJ whole genome shotgun (WGS) entry which is preliminary data.</text>
</comment>
<dbReference type="InterPro" id="IPR023574">
    <property type="entry name" value="Ribosomal_uL4_dom_sf"/>
</dbReference>
<feature type="region of interest" description="Disordered" evidence="8">
    <location>
        <begin position="107"/>
        <end position="129"/>
    </location>
</feature>
<evidence type="ECO:0000256" key="3">
    <source>
        <dbReference type="ARBA" id="ARBA00022884"/>
    </source>
</evidence>
<evidence type="ECO:0000256" key="4">
    <source>
        <dbReference type="ARBA" id="ARBA00022980"/>
    </source>
</evidence>
<gene>
    <name evidence="9" type="ORF">PCOR1329_LOCUS66650</name>
</gene>
<sequence length="325" mass="37341">APTTARRVNFLYKDRNHQGKSARTQTIEVVDTEGNPIGEEKLKFYTFSKQTANYVVHQAYKVWTYQQMPFKKFVARRSDVRAGPKPWKQKGSGRARHGSFYSPLFGKSATNKAPHGLDGKAQKKMPRQKHMGAISTVFQSKWRGMVIVDGLEDWKEPRHQKMVDLIEKVTHWPAGKVRTLMITRSGYGELDMDLHVPTAVSRLNPMYMSGRLIPKFVMRRPRDIDMMADGLFQLLCARKIIISREAFFDLCAKFNAEGGWQWVNPSEHLRRRMLELAEEYPCDRQAEIEAASKLPVDEERRMAWAAAERAKMGLEEVPAVSLEEA</sequence>